<organism evidence="2 3">
    <name type="scientific">Neiella marina</name>
    <dbReference type="NCBI Taxonomy" id="508461"/>
    <lineage>
        <taxon>Bacteria</taxon>
        <taxon>Pseudomonadati</taxon>
        <taxon>Pseudomonadota</taxon>
        <taxon>Gammaproteobacteria</taxon>
        <taxon>Alteromonadales</taxon>
        <taxon>Echinimonadaceae</taxon>
        <taxon>Neiella</taxon>
    </lineage>
</organism>
<reference evidence="3" key="1">
    <citation type="journal article" date="2019" name="Int. J. Syst. Evol. Microbiol.">
        <title>The Global Catalogue of Microorganisms (GCM) 10K type strain sequencing project: providing services to taxonomists for standard genome sequencing and annotation.</title>
        <authorList>
            <consortium name="The Broad Institute Genomics Platform"/>
            <consortium name="The Broad Institute Genome Sequencing Center for Infectious Disease"/>
            <person name="Wu L."/>
            <person name="Ma J."/>
        </authorList>
    </citation>
    <scope>NUCLEOTIDE SEQUENCE [LARGE SCALE GENOMIC DNA]</scope>
    <source>
        <strain evidence="3">CGMCC 1.10130</strain>
    </source>
</reference>
<protein>
    <submittedName>
        <fullName evidence="2">Diguanylate cyclase</fullName>
    </submittedName>
</protein>
<dbReference type="Gene3D" id="3.40.50.300">
    <property type="entry name" value="P-loop containing nucleotide triphosphate hydrolases"/>
    <property type="match status" value="2"/>
</dbReference>
<dbReference type="OrthoDB" id="5165890at2"/>
<keyword evidence="3" id="KW-1185">Reference proteome</keyword>
<feature type="domain" description="Helicase ATP-binding" evidence="1">
    <location>
        <begin position="2"/>
        <end position="184"/>
    </location>
</feature>
<sequence>MLRGWQQECAQRVEQKFTYDEAHFFLQATPGSGKTFLAAEVAKRLHQNRQIDLVLCFAPSKEVCNGITATFSKHLGCSFDGGLGTLGKCLTYQAIQFLPESFWQTLSRYRVFVVFDEIHHCSTGSVQANMWGQMIMRRVQSLASYTLAMSGTPWRSDELPIALAKYTNPEGELVVDYQYGLKQAVADGVCRIPKIVLIDNQVESRSQNEGVKQFSSLQQMLKETKHPYRSVVEEPTALKHLLKLACVKLAGIRQQSLNAGGLVVASSVAHANKIAHLLASEFGQSVCVVNYQKERPHQQIESFRHNKLQWIVSVGMISEGTDIPRLQVCCHVSTVRTELYFRQVLGRILRVNQAPNQEAWLYTFAERRLIEYAQRVQDDLPESCSVVTIEPQKAALSDIALIDCEHQSAEALPPQTTETDSLLHNELTPRGSNLSFDTLSFGHFHHRVIKVFQSSGALT</sequence>
<evidence type="ECO:0000313" key="3">
    <source>
        <dbReference type="Proteomes" id="UP000619743"/>
    </source>
</evidence>
<dbReference type="GO" id="GO:0005829">
    <property type="term" value="C:cytosol"/>
    <property type="evidence" value="ECO:0007669"/>
    <property type="project" value="TreeGrafter"/>
</dbReference>
<dbReference type="InterPro" id="IPR006935">
    <property type="entry name" value="Helicase/UvrB_N"/>
</dbReference>
<dbReference type="SUPFAM" id="SSF52540">
    <property type="entry name" value="P-loop containing nucleoside triphosphate hydrolases"/>
    <property type="match status" value="1"/>
</dbReference>
<dbReference type="InterPro" id="IPR001650">
    <property type="entry name" value="Helicase_C-like"/>
</dbReference>
<comment type="caution">
    <text evidence="2">The sequence shown here is derived from an EMBL/GenBank/DDBJ whole genome shotgun (WGS) entry which is preliminary data.</text>
</comment>
<dbReference type="InterPro" id="IPR014001">
    <property type="entry name" value="Helicase_ATP-bd"/>
</dbReference>
<dbReference type="SMART" id="SM00487">
    <property type="entry name" value="DEXDc"/>
    <property type="match status" value="1"/>
</dbReference>
<evidence type="ECO:0000313" key="2">
    <source>
        <dbReference type="EMBL" id="GGA85897.1"/>
    </source>
</evidence>
<dbReference type="EMBL" id="BMDX01000019">
    <property type="protein sequence ID" value="GGA85897.1"/>
    <property type="molecule type" value="Genomic_DNA"/>
</dbReference>
<accession>A0A8J2U8B5</accession>
<dbReference type="GO" id="GO:0003677">
    <property type="term" value="F:DNA binding"/>
    <property type="evidence" value="ECO:0007669"/>
    <property type="project" value="InterPro"/>
</dbReference>
<dbReference type="PANTHER" id="PTHR47396:SF1">
    <property type="entry name" value="ATP-DEPENDENT HELICASE IRC3-RELATED"/>
    <property type="match status" value="1"/>
</dbReference>
<dbReference type="PANTHER" id="PTHR47396">
    <property type="entry name" value="TYPE I RESTRICTION ENZYME ECOKI R PROTEIN"/>
    <property type="match status" value="1"/>
</dbReference>
<dbReference type="Proteomes" id="UP000619743">
    <property type="component" value="Unassembled WGS sequence"/>
</dbReference>
<dbReference type="RefSeq" id="WP_087506975.1">
    <property type="nucleotide sequence ID" value="NZ_BMDX01000019.1"/>
</dbReference>
<dbReference type="InterPro" id="IPR027417">
    <property type="entry name" value="P-loop_NTPase"/>
</dbReference>
<name>A0A8J2U8B5_9GAMM</name>
<proteinExistence type="predicted"/>
<dbReference type="InterPro" id="IPR050742">
    <property type="entry name" value="Helicase_Restrict-Modif_Enz"/>
</dbReference>
<dbReference type="GO" id="GO:0005524">
    <property type="term" value="F:ATP binding"/>
    <property type="evidence" value="ECO:0007669"/>
    <property type="project" value="InterPro"/>
</dbReference>
<dbReference type="AlphaFoldDB" id="A0A8J2U8B5"/>
<gene>
    <name evidence="2" type="ORF">GCM10011369_29920</name>
</gene>
<dbReference type="GO" id="GO:0016787">
    <property type="term" value="F:hydrolase activity"/>
    <property type="evidence" value="ECO:0007669"/>
    <property type="project" value="InterPro"/>
</dbReference>
<dbReference type="Pfam" id="PF00271">
    <property type="entry name" value="Helicase_C"/>
    <property type="match status" value="1"/>
</dbReference>
<dbReference type="Pfam" id="PF04851">
    <property type="entry name" value="ResIII"/>
    <property type="match status" value="1"/>
</dbReference>
<evidence type="ECO:0000259" key="1">
    <source>
        <dbReference type="SMART" id="SM00487"/>
    </source>
</evidence>